<dbReference type="OrthoDB" id="2378324at2759"/>
<comment type="caution">
    <text evidence="1">The sequence shown here is derived from an EMBL/GenBank/DDBJ whole genome shotgun (WGS) entry which is preliminary data.</text>
</comment>
<evidence type="ECO:0000313" key="1">
    <source>
        <dbReference type="EMBL" id="KAJ5166094.1"/>
    </source>
</evidence>
<evidence type="ECO:0008006" key="3">
    <source>
        <dbReference type="Google" id="ProtNLM"/>
    </source>
</evidence>
<dbReference type="AlphaFoldDB" id="A0A9W9I1C2"/>
<reference evidence="1" key="2">
    <citation type="journal article" date="2023" name="IMA Fungus">
        <title>Comparative genomic study of the Penicillium genus elucidates a diverse pangenome and 15 lateral gene transfer events.</title>
        <authorList>
            <person name="Petersen C."/>
            <person name="Sorensen T."/>
            <person name="Nielsen M.R."/>
            <person name="Sondergaard T.E."/>
            <person name="Sorensen J.L."/>
            <person name="Fitzpatrick D.A."/>
            <person name="Frisvad J.C."/>
            <person name="Nielsen K.L."/>
        </authorList>
    </citation>
    <scope>NUCLEOTIDE SEQUENCE</scope>
    <source>
        <strain evidence="1">IBT 26290</strain>
    </source>
</reference>
<name>A0A9W9I1C2_9EURO</name>
<protein>
    <recommendedName>
        <fullName evidence="3">HD domain-containing protein</fullName>
    </recommendedName>
</protein>
<gene>
    <name evidence="1" type="ORF">N7482_004875</name>
</gene>
<evidence type="ECO:0000313" key="2">
    <source>
        <dbReference type="Proteomes" id="UP001149163"/>
    </source>
</evidence>
<reference evidence="1" key="1">
    <citation type="submission" date="2022-11" db="EMBL/GenBank/DDBJ databases">
        <authorList>
            <person name="Petersen C."/>
        </authorList>
    </citation>
    <scope>NUCLEOTIDE SEQUENCE</scope>
    <source>
        <strain evidence="1">IBT 26290</strain>
    </source>
</reference>
<dbReference type="Gene3D" id="1.10.3210.10">
    <property type="entry name" value="Hypothetical protein af1432"/>
    <property type="match status" value="1"/>
</dbReference>
<dbReference type="SUPFAM" id="SSF109604">
    <property type="entry name" value="HD-domain/PDEase-like"/>
    <property type="match status" value="1"/>
</dbReference>
<organism evidence="1 2">
    <name type="scientific">Penicillium canariense</name>
    <dbReference type="NCBI Taxonomy" id="189055"/>
    <lineage>
        <taxon>Eukaryota</taxon>
        <taxon>Fungi</taxon>
        <taxon>Dikarya</taxon>
        <taxon>Ascomycota</taxon>
        <taxon>Pezizomycotina</taxon>
        <taxon>Eurotiomycetes</taxon>
        <taxon>Eurotiomycetidae</taxon>
        <taxon>Eurotiales</taxon>
        <taxon>Aspergillaceae</taxon>
        <taxon>Penicillium</taxon>
    </lineage>
</organism>
<accession>A0A9W9I1C2</accession>
<dbReference type="PANTHER" id="PTHR35569:SF1">
    <property type="entry name" value="CYANAMIDE HYDRATASE DDI2-RELATED"/>
    <property type="match status" value="1"/>
</dbReference>
<proteinExistence type="predicted"/>
<dbReference type="RefSeq" id="XP_056542555.1">
    <property type="nucleotide sequence ID" value="XM_056687000.1"/>
</dbReference>
<sequence>MPTLSSLPTREIAGITIPDTPLISKAIAHAREQGDDFTYNHVMRCFLFAIASVSVVTTVVPDYAIDYEALAISTILHDLAWSVDSDNCTADKRFEVDSANAARQFLATEAENDPSWDPHRVQLVWDAIALHTTTSIAMHKQPEVMIAHIGISVDFVGPNVFPGGKGPLAWEAFNEVVEIFPRENFKEGVKVILCDLCRKKPNTTYDNFVGDFGEKYVEGYDRTGKKASDFIENAL</sequence>
<keyword evidence="2" id="KW-1185">Reference proteome</keyword>
<dbReference type="EMBL" id="JAPQKN010000003">
    <property type="protein sequence ID" value="KAJ5166094.1"/>
    <property type="molecule type" value="Genomic_DNA"/>
</dbReference>
<dbReference type="GeneID" id="81426176"/>
<dbReference type="Proteomes" id="UP001149163">
    <property type="component" value="Unassembled WGS sequence"/>
</dbReference>
<dbReference type="PANTHER" id="PTHR35569">
    <property type="entry name" value="CYANAMIDE HYDRATASE DDI2-RELATED"/>
    <property type="match status" value="1"/>
</dbReference>